<dbReference type="GO" id="GO:0005655">
    <property type="term" value="C:nucleolar ribonuclease P complex"/>
    <property type="evidence" value="ECO:0007669"/>
    <property type="project" value="InterPro"/>
</dbReference>
<dbReference type="GO" id="GO:0001682">
    <property type="term" value="P:tRNA 5'-leader removal"/>
    <property type="evidence" value="ECO:0007669"/>
    <property type="project" value="InterPro"/>
</dbReference>
<reference evidence="3" key="1">
    <citation type="submission" date="2022-11" db="UniProtKB">
        <authorList>
            <consortium name="WormBaseParasite"/>
        </authorList>
    </citation>
    <scope>IDENTIFICATION</scope>
</reference>
<dbReference type="PANTHER" id="PTHR22731:SF3">
    <property type="entry name" value="RIBONUCLEASES P_MRP PROTEIN SUBUNIT POP1"/>
    <property type="match status" value="1"/>
</dbReference>
<accession>A0A915N385</accession>
<dbReference type="WBParaSite" id="scaffold7908_cov259.g12506">
    <property type="protein sequence ID" value="scaffold7908_cov259.g12506"/>
    <property type="gene ID" value="scaffold7908_cov259.g12506"/>
</dbReference>
<protein>
    <submittedName>
        <fullName evidence="3">Pop1 N-terminal domain-containing protein</fullName>
    </submittedName>
</protein>
<organism evidence="2 3">
    <name type="scientific">Meloidogyne javanica</name>
    <name type="common">Root-knot nematode worm</name>
    <dbReference type="NCBI Taxonomy" id="6303"/>
    <lineage>
        <taxon>Eukaryota</taxon>
        <taxon>Metazoa</taxon>
        <taxon>Ecdysozoa</taxon>
        <taxon>Nematoda</taxon>
        <taxon>Chromadorea</taxon>
        <taxon>Rhabditida</taxon>
        <taxon>Tylenchina</taxon>
        <taxon>Tylenchomorpha</taxon>
        <taxon>Tylenchoidea</taxon>
        <taxon>Meloidogynidae</taxon>
        <taxon>Meloidogyninae</taxon>
        <taxon>Meloidogyne</taxon>
        <taxon>Meloidogyne incognita group</taxon>
    </lineage>
</organism>
<evidence type="ECO:0000313" key="2">
    <source>
        <dbReference type="Proteomes" id="UP000887561"/>
    </source>
</evidence>
<keyword evidence="2" id="KW-1185">Reference proteome</keyword>
<dbReference type="Pfam" id="PF06978">
    <property type="entry name" value="POP1_N"/>
    <property type="match status" value="2"/>
</dbReference>
<dbReference type="GO" id="GO:0000172">
    <property type="term" value="C:ribonuclease MRP complex"/>
    <property type="evidence" value="ECO:0007669"/>
    <property type="project" value="InterPro"/>
</dbReference>
<proteinExistence type="predicted"/>
<evidence type="ECO:0000259" key="1">
    <source>
        <dbReference type="Pfam" id="PF06978"/>
    </source>
</evidence>
<dbReference type="PANTHER" id="PTHR22731">
    <property type="entry name" value="RIBONUCLEASES P/MRP PROTEIN SUBUNIT POP1"/>
    <property type="match status" value="1"/>
</dbReference>
<sequence length="458" mass="53521">MLIPKSRRPPVIIRDGRQIKPNPLPWELKISRELLLGKVKVLSRIGLEKIPCLHVRVPLYTFFEVTRIFYRTFELYWALDPEEKCKLGDVVIIRKLPEEKRIASTVPYLIEKVVFEHGARVDLLSKKRNFEGIYEDEMNIRKQLVEEMEVSEEVFRPRLIDTTEYVKARLDQIAELLEVVSSNAGGDESTSAPRTLFQRLPRHMRRRAMSHNRSMVENSKPRWLPTHIWHAKRFHMEAIWGFKLAVKCCQKTFRPNYRSSLSSSIITDRSYLTCLQFTLIKNTSISFISNLLSKFCRKKCSPTFNNLFALSGNFETSLLLFKPGDDFNEFIGPCRFSWFLPNKLNLWIHPSIELDFLKEISLLNEIKIISPSKYCNNTEENLEASVELNVLKNKISRFQLIGPKSLIYLNCVFKLVLDKELDNLDCSGYRDIHNWWRLFATRIVTNSSLQSGTLINLL</sequence>
<dbReference type="SUPFAM" id="SSF50249">
    <property type="entry name" value="Nucleic acid-binding proteins"/>
    <property type="match status" value="1"/>
</dbReference>
<dbReference type="AlphaFoldDB" id="A0A915N385"/>
<dbReference type="InterPro" id="IPR009723">
    <property type="entry name" value="Pop1_N"/>
</dbReference>
<name>A0A915N385_MELJA</name>
<dbReference type="Proteomes" id="UP000887561">
    <property type="component" value="Unplaced"/>
</dbReference>
<dbReference type="InterPro" id="IPR012340">
    <property type="entry name" value="NA-bd_OB-fold"/>
</dbReference>
<feature type="domain" description="Pop1 N-terminal" evidence="1">
    <location>
        <begin position="165"/>
        <end position="214"/>
    </location>
</feature>
<evidence type="ECO:0000313" key="3">
    <source>
        <dbReference type="WBParaSite" id="scaffold7908_cov259.g12506"/>
    </source>
</evidence>
<feature type="domain" description="Pop1 N-terminal" evidence="1">
    <location>
        <begin position="220"/>
        <end position="276"/>
    </location>
</feature>
<dbReference type="InterPro" id="IPR039182">
    <property type="entry name" value="Pop1"/>
</dbReference>
<dbReference type="Gene3D" id="2.40.50.140">
    <property type="entry name" value="Nucleic acid-binding proteins"/>
    <property type="match status" value="1"/>
</dbReference>